<accession>A0A1H2R1Y4</accession>
<dbReference type="STRING" id="1122204.SAMN05421781_0561"/>
<feature type="coiled-coil region" evidence="2">
    <location>
        <begin position="7"/>
        <end position="34"/>
    </location>
</feature>
<evidence type="ECO:0000256" key="2">
    <source>
        <dbReference type="SAM" id="Coils"/>
    </source>
</evidence>
<dbReference type="EMBL" id="FNNC01000001">
    <property type="protein sequence ID" value="SDW13476.1"/>
    <property type="molecule type" value="Genomic_DNA"/>
</dbReference>
<dbReference type="InterPro" id="IPR050639">
    <property type="entry name" value="SSR_resolvase"/>
</dbReference>
<dbReference type="InterPro" id="IPR036162">
    <property type="entry name" value="Resolvase-like_N_sf"/>
</dbReference>
<dbReference type="Gene3D" id="3.40.50.1390">
    <property type="entry name" value="Resolvase, N-terminal catalytic domain"/>
    <property type="match status" value="1"/>
</dbReference>
<evidence type="ECO:0000313" key="5">
    <source>
        <dbReference type="Proteomes" id="UP000199488"/>
    </source>
</evidence>
<feature type="domain" description="Resolvase/invertase-type recombinase catalytic" evidence="3">
    <location>
        <begin position="3"/>
        <end position="148"/>
    </location>
</feature>
<name>A0A1H2R1Y4_9BACI</name>
<dbReference type="AlphaFoldDB" id="A0A1H2R1Y4"/>
<evidence type="ECO:0000256" key="1">
    <source>
        <dbReference type="ARBA" id="ARBA00009913"/>
    </source>
</evidence>
<evidence type="ECO:0000259" key="3">
    <source>
        <dbReference type="PROSITE" id="PS51736"/>
    </source>
</evidence>
<gene>
    <name evidence="4" type="ORF">SAMN05421781_0561</name>
</gene>
<dbReference type="PROSITE" id="PS51736">
    <property type="entry name" value="RECOMBINASES_3"/>
    <property type="match status" value="1"/>
</dbReference>
<dbReference type="SMART" id="SM00857">
    <property type="entry name" value="Resolvase"/>
    <property type="match status" value="1"/>
</dbReference>
<protein>
    <submittedName>
        <fullName evidence="4">Site-specific DNA recombinase</fullName>
    </submittedName>
</protein>
<reference evidence="4 5" key="1">
    <citation type="submission" date="2016-10" db="EMBL/GenBank/DDBJ databases">
        <authorList>
            <person name="de Groot N.N."/>
        </authorList>
    </citation>
    <scope>NUCLEOTIDE SEQUENCE [LARGE SCALE GENOMIC DNA]</scope>
    <source>
        <strain evidence="4 5">DSM 23126</strain>
    </source>
</reference>
<dbReference type="PANTHER" id="PTHR30461">
    <property type="entry name" value="DNA-INVERTASE FROM LAMBDOID PROPHAGE"/>
    <property type="match status" value="1"/>
</dbReference>
<dbReference type="PANTHER" id="PTHR30461:SF26">
    <property type="entry name" value="RESOLVASE HOMOLOG YNEB"/>
    <property type="match status" value="1"/>
</dbReference>
<keyword evidence="5" id="KW-1185">Reference proteome</keyword>
<dbReference type="CDD" id="cd00338">
    <property type="entry name" value="Ser_Recombinase"/>
    <property type="match status" value="1"/>
</dbReference>
<dbReference type="RefSeq" id="WP_091610852.1">
    <property type="nucleotide sequence ID" value="NZ_FNNC01000001.1"/>
</dbReference>
<organism evidence="4 5">
    <name type="scientific">Marinococcus luteus</name>
    <dbReference type="NCBI Taxonomy" id="1122204"/>
    <lineage>
        <taxon>Bacteria</taxon>
        <taxon>Bacillati</taxon>
        <taxon>Bacillota</taxon>
        <taxon>Bacilli</taxon>
        <taxon>Bacillales</taxon>
        <taxon>Bacillaceae</taxon>
        <taxon>Marinococcus</taxon>
    </lineage>
</organism>
<dbReference type="OrthoDB" id="2731197at2"/>
<dbReference type="SUPFAM" id="SSF53041">
    <property type="entry name" value="Resolvase-like"/>
    <property type="match status" value="1"/>
</dbReference>
<comment type="similarity">
    <text evidence="1">Belongs to the site-specific recombinase resolvase family.</text>
</comment>
<sequence length="219" mass="25154">MKTCIIYARVSTEKEEQQSSLARQQEELEALAAANGWTVQQTVTEQESSYSVERDGLLRVFELLDDTGADTLLITDDTRLGRGNAKIAVLHELQKRGTFIYTVKDDGELEIADTDHMIMEILSIVEEHQRRLHNFKIKRGMQRAVENGYHPEENFGLNRSGGRKKIEVPIEEIVKLKQRELTFKDIALTLRGLGYDISKATVHRRYKEHEKQAAETEQK</sequence>
<evidence type="ECO:0000313" key="4">
    <source>
        <dbReference type="EMBL" id="SDW13476.1"/>
    </source>
</evidence>
<dbReference type="InterPro" id="IPR006119">
    <property type="entry name" value="Resolv_N"/>
</dbReference>
<proteinExistence type="inferred from homology"/>
<keyword evidence="2" id="KW-0175">Coiled coil</keyword>
<dbReference type="Proteomes" id="UP000199488">
    <property type="component" value="Unassembled WGS sequence"/>
</dbReference>
<dbReference type="Pfam" id="PF00239">
    <property type="entry name" value="Resolvase"/>
    <property type="match status" value="1"/>
</dbReference>
<dbReference type="GO" id="GO:0000150">
    <property type="term" value="F:DNA strand exchange activity"/>
    <property type="evidence" value="ECO:0007669"/>
    <property type="project" value="InterPro"/>
</dbReference>
<dbReference type="GO" id="GO:0003677">
    <property type="term" value="F:DNA binding"/>
    <property type="evidence" value="ECO:0007669"/>
    <property type="project" value="InterPro"/>
</dbReference>